<dbReference type="NCBIfam" id="TIGR01300">
    <property type="entry name" value="CPA3_mnhG_phaG"/>
    <property type="match status" value="1"/>
</dbReference>
<feature type="transmembrane region" description="Helical" evidence="1">
    <location>
        <begin position="76"/>
        <end position="93"/>
    </location>
</feature>
<feature type="transmembrane region" description="Helical" evidence="1">
    <location>
        <begin position="36"/>
        <end position="56"/>
    </location>
</feature>
<dbReference type="AlphaFoldDB" id="Q8U1Q4"/>
<reference evidence="2 3" key="1">
    <citation type="journal article" date="1999" name="Genetics">
        <title>Divergence of the hyperthermophilic archaea Pyrococcus furiosus and P. horikoshii inferred from complete genomic sequences.</title>
        <authorList>
            <person name="Maeder D.L."/>
            <person name="Weiss R.B."/>
            <person name="Dunn D.M."/>
            <person name="Cherry J.L."/>
            <person name="Gonzalez J.M."/>
            <person name="DiRuggiero J."/>
            <person name="Robb F.T."/>
        </authorList>
    </citation>
    <scope>NUCLEOTIDE SEQUENCE [LARGE SCALE GENOMIC DNA]</scope>
    <source>
        <strain evidence="3">ATCC 43587 / DSM 3638 / JCM 8422 / Vc1</strain>
    </source>
</reference>
<gene>
    <name evidence="2" type="ordered locus">PF1151</name>
</gene>
<protein>
    <submittedName>
        <fullName evidence="2">Multisubunit Na+/H+ antiporter</fullName>
    </submittedName>
</protein>
<name>Q8U1Q4_PYRFU</name>
<evidence type="ECO:0000313" key="2">
    <source>
        <dbReference type="EMBL" id="AAL81275.1"/>
    </source>
</evidence>
<accession>Q8U1Q4</accession>
<proteinExistence type="predicted"/>
<dbReference type="eggNOG" id="arCOG03083">
    <property type="taxonomic scope" value="Archaea"/>
</dbReference>
<dbReference type="PhylomeDB" id="Q8U1Q4"/>
<keyword evidence="3" id="KW-1185">Reference proteome</keyword>
<dbReference type="NCBIfam" id="NF009320">
    <property type="entry name" value="PRK12675.1"/>
    <property type="match status" value="1"/>
</dbReference>
<feature type="transmembrane region" description="Helical" evidence="1">
    <location>
        <begin position="99"/>
        <end position="120"/>
    </location>
</feature>
<dbReference type="PaxDb" id="186497-PF1151"/>
<dbReference type="PATRIC" id="fig|186497.12.peg.1212"/>
<keyword evidence="1" id="KW-0812">Transmembrane</keyword>
<evidence type="ECO:0000313" key="3">
    <source>
        <dbReference type="Proteomes" id="UP000001013"/>
    </source>
</evidence>
<dbReference type="HOGENOM" id="CLU_121334_2_4_2"/>
<dbReference type="PANTHER" id="PTHR34703">
    <property type="entry name" value="ANTIPORTER SUBUNIT MNHG2-RELATED"/>
    <property type="match status" value="1"/>
</dbReference>
<dbReference type="KEGG" id="pfu:PF1151"/>
<dbReference type="Pfam" id="PF03334">
    <property type="entry name" value="PhaG_MnhG_YufB"/>
    <property type="match status" value="1"/>
</dbReference>
<evidence type="ECO:0000256" key="1">
    <source>
        <dbReference type="SAM" id="Phobius"/>
    </source>
</evidence>
<keyword evidence="1" id="KW-0472">Membrane</keyword>
<organism evidence="2 3">
    <name type="scientific">Pyrococcus furiosus (strain ATCC 43587 / DSM 3638 / JCM 8422 / Vc1)</name>
    <dbReference type="NCBI Taxonomy" id="186497"/>
    <lineage>
        <taxon>Archaea</taxon>
        <taxon>Methanobacteriati</taxon>
        <taxon>Methanobacteriota</taxon>
        <taxon>Thermococci</taxon>
        <taxon>Thermococcales</taxon>
        <taxon>Thermococcaceae</taxon>
        <taxon>Pyrococcus</taxon>
    </lineage>
</organism>
<dbReference type="Proteomes" id="UP000001013">
    <property type="component" value="Chromosome"/>
</dbReference>
<dbReference type="STRING" id="186497.PF1151"/>
<sequence>MEGVVPPRYCHSPSHGQFSWWAYNCQVYGEEGEEVIYLLFLVFGYSIMVFGALGLVRFPDLYTRLHAATKCDTGGMIGIILGLVFLTDASLFIKAKMFLLLFLIAMINPMVSHAIARGAYKMGIKPQVKVDMYGWDNP</sequence>
<keyword evidence="1" id="KW-1133">Transmembrane helix</keyword>
<dbReference type="EMBL" id="AE009950">
    <property type="protein sequence ID" value="AAL81275.1"/>
    <property type="molecule type" value="Genomic_DNA"/>
</dbReference>
<dbReference type="InterPro" id="IPR005133">
    <property type="entry name" value="PhaG_MnhG_YufB"/>
</dbReference>
<dbReference type="PANTHER" id="PTHR34703:SF1">
    <property type="entry name" value="ANTIPORTER SUBUNIT MNHG2-RELATED"/>
    <property type="match status" value="1"/>
</dbReference>
<dbReference type="GO" id="GO:0015385">
    <property type="term" value="F:sodium:proton antiporter activity"/>
    <property type="evidence" value="ECO:0007669"/>
    <property type="project" value="TreeGrafter"/>
</dbReference>